<evidence type="ECO:0000256" key="2">
    <source>
        <dbReference type="SAM" id="MobiDB-lite"/>
    </source>
</evidence>
<gene>
    <name evidence="3" type="ORF">Klosneuvirus_1_210</name>
</gene>
<keyword evidence="1" id="KW-0175">Coiled coil</keyword>
<dbReference type="EMBL" id="KY684108">
    <property type="protein sequence ID" value="ARF11353.1"/>
    <property type="molecule type" value="Genomic_DNA"/>
</dbReference>
<name>A0A1V0SI05_9VIRU</name>
<feature type="coiled-coil region" evidence="1">
    <location>
        <begin position="89"/>
        <end position="116"/>
    </location>
</feature>
<accession>A0A1V0SI05</accession>
<organism evidence="3">
    <name type="scientific">Klosneuvirus KNV1</name>
    <dbReference type="NCBI Taxonomy" id="1977640"/>
    <lineage>
        <taxon>Viruses</taxon>
        <taxon>Varidnaviria</taxon>
        <taxon>Bamfordvirae</taxon>
        <taxon>Nucleocytoviricota</taxon>
        <taxon>Megaviricetes</taxon>
        <taxon>Imitervirales</taxon>
        <taxon>Mimiviridae</taxon>
        <taxon>Klosneuvirinae</taxon>
        <taxon>Klosneuvirus</taxon>
    </lineage>
</organism>
<sequence>MMNQNNNKLLMNYNQNIQNMNNTFRQNELLQNNPMFMNGVNQNTVQQMQIMQQKIKEIQQIKQIEKINEIETTLDKEKIKESVIRPIHIERDKNNKQKLERDWKEAETKYLDKNKKEFGSEIKDYWKKRTNEPYKNILKNENYKKDYKDPKELIVHRISKEDKDERKAEENFKSYETTREKHNDELKVIYSTSNKNEHKKDFEYKHVYKYRIPHDSKDHDKLKQDKIKFYKEQQKKEEAGKEQLNSLQKLIDDGIFDKDELSEFSITKEVKINNNDDSNSDNNKSKKDAYLERKRKQ</sequence>
<evidence type="ECO:0000313" key="3">
    <source>
        <dbReference type="EMBL" id="ARF11353.1"/>
    </source>
</evidence>
<protein>
    <submittedName>
        <fullName evidence="3">Uncharacterized protein</fullName>
    </submittedName>
</protein>
<feature type="compositionally biased region" description="Low complexity" evidence="2">
    <location>
        <begin position="273"/>
        <end position="282"/>
    </location>
</feature>
<feature type="coiled-coil region" evidence="1">
    <location>
        <begin position="3"/>
        <end position="61"/>
    </location>
</feature>
<reference evidence="3" key="1">
    <citation type="journal article" date="2017" name="Science">
        <title>Giant viruses with an expanded complement of translation system components.</title>
        <authorList>
            <person name="Schulz F."/>
            <person name="Yutin N."/>
            <person name="Ivanova N.N."/>
            <person name="Ortega D.R."/>
            <person name="Lee T.K."/>
            <person name="Vierheilig J."/>
            <person name="Daims H."/>
            <person name="Horn M."/>
            <person name="Wagner M."/>
            <person name="Jensen G.J."/>
            <person name="Kyrpides N.C."/>
            <person name="Koonin E.V."/>
            <person name="Woyke T."/>
        </authorList>
    </citation>
    <scope>NUCLEOTIDE SEQUENCE</scope>
    <source>
        <strain evidence="3">KNV1</strain>
    </source>
</reference>
<feature type="compositionally biased region" description="Basic and acidic residues" evidence="2">
    <location>
        <begin position="283"/>
        <end position="297"/>
    </location>
</feature>
<feature type="region of interest" description="Disordered" evidence="2">
    <location>
        <begin position="267"/>
        <end position="297"/>
    </location>
</feature>
<proteinExistence type="predicted"/>
<evidence type="ECO:0000256" key="1">
    <source>
        <dbReference type="SAM" id="Coils"/>
    </source>
</evidence>